<dbReference type="AlphaFoldDB" id="A0A0X8HVF4"/>
<sequence>MDLNDESLTEDDLLQESGSEDENEIAGTEVNIGTLDNTGVKVVDVNDEDVKISTSDDNFGACVSIISDSDVQEAAKHLLLSKAPKITLEYRGITYTMFKEPNDFENESKLTNNPADKYILKSFDGMHVSFTQLFESIRGFLQTNFGTLEFLSKEIILTFPDLQLTVNEDNTYAKNITMNDIESIFKILRDNSLKRGDDNIPDHLHAVVTLGNRFVSKYNDLVELVDNDASFAHVNGFSNDQQHPLILDGNESYPSKTEVVLESSGDEELLEINN</sequence>
<keyword evidence="3" id="KW-1185">Reference proteome</keyword>
<protein>
    <submittedName>
        <fullName evidence="2">HGR112Cp</fullName>
    </submittedName>
</protein>
<dbReference type="OrthoDB" id="2507795at2759"/>
<dbReference type="RefSeq" id="XP_017989447.1">
    <property type="nucleotide sequence ID" value="XM_018133958.1"/>
</dbReference>
<accession>A0A0X8HVF4</accession>
<dbReference type="Pfam" id="PF10336">
    <property type="entry name" value="DUF2420"/>
    <property type="match status" value="1"/>
</dbReference>
<dbReference type="InterPro" id="IPR018822">
    <property type="entry name" value="UPF0646"/>
</dbReference>
<dbReference type="Proteomes" id="UP000243052">
    <property type="component" value="Chromosome vii"/>
</dbReference>
<dbReference type="EMBL" id="CP014247">
    <property type="protein sequence ID" value="AMD22451.1"/>
    <property type="molecule type" value="Genomic_DNA"/>
</dbReference>
<organism evidence="2 3">
    <name type="scientific">Eremothecium sinecaudum</name>
    <dbReference type="NCBI Taxonomy" id="45286"/>
    <lineage>
        <taxon>Eukaryota</taxon>
        <taxon>Fungi</taxon>
        <taxon>Dikarya</taxon>
        <taxon>Ascomycota</taxon>
        <taxon>Saccharomycotina</taxon>
        <taxon>Saccharomycetes</taxon>
        <taxon>Saccharomycetales</taxon>
        <taxon>Saccharomycetaceae</taxon>
        <taxon>Eremothecium</taxon>
    </lineage>
</organism>
<evidence type="ECO:0000313" key="2">
    <source>
        <dbReference type="EMBL" id="AMD22451.1"/>
    </source>
</evidence>
<evidence type="ECO:0000256" key="1">
    <source>
        <dbReference type="SAM" id="MobiDB-lite"/>
    </source>
</evidence>
<dbReference type="GeneID" id="28725804"/>
<reference evidence="2 3" key="1">
    <citation type="submission" date="2016-01" db="EMBL/GenBank/DDBJ databases">
        <title>Genome sequence of the yeast Holleya sinecauda.</title>
        <authorList>
            <person name="Dietrich F.S."/>
        </authorList>
    </citation>
    <scope>NUCLEOTIDE SEQUENCE [LARGE SCALE GENOMIC DNA]</scope>
    <source>
        <strain evidence="2 3">ATCC 58844</strain>
    </source>
</reference>
<proteinExistence type="predicted"/>
<gene>
    <name evidence="2" type="ORF">AW171_hschr74489</name>
</gene>
<feature type="region of interest" description="Disordered" evidence="1">
    <location>
        <begin position="1"/>
        <end position="25"/>
    </location>
</feature>
<feature type="compositionally biased region" description="Acidic residues" evidence="1">
    <location>
        <begin position="1"/>
        <end position="24"/>
    </location>
</feature>
<evidence type="ECO:0000313" key="3">
    <source>
        <dbReference type="Proteomes" id="UP000243052"/>
    </source>
</evidence>
<dbReference type="STRING" id="45286.A0A0X8HVF4"/>
<name>A0A0X8HVF4_9SACH</name>